<dbReference type="GeneID" id="25304523"/>
<protein>
    <submittedName>
        <fullName evidence="2">Unplaced genomic scaffold supercont1.3, whole genome shotgun sequence</fullName>
    </submittedName>
</protein>
<dbReference type="HOGENOM" id="CLU_157386_0_0_1"/>
<dbReference type="OrthoDB" id="4131156at2759"/>
<gene>
    <name evidence="2" type="ORF">Z517_05033</name>
</gene>
<dbReference type="AlphaFoldDB" id="A0A0D2F5R7"/>
<accession>A0A0D2F5R7</accession>
<name>A0A0D2F5R7_9EURO</name>
<evidence type="ECO:0000256" key="1">
    <source>
        <dbReference type="SAM" id="MobiDB-lite"/>
    </source>
</evidence>
<dbReference type="RefSeq" id="XP_013285815.1">
    <property type="nucleotide sequence ID" value="XM_013430361.1"/>
</dbReference>
<organism evidence="2 3">
    <name type="scientific">Fonsecaea pedrosoi CBS 271.37</name>
    <dbReference type="NCBI Taxonomy" id="1442368"/>
    <lineage>
        <taxon>Eukaryota</taxon>
        <taxon>Fungi</taxon>
        <taxon>Dikarya</taxon>
        <taxon>Ascomycota</taxon>
        <taxon>Pezizomycotina</taxon>
        <taxon>Eurotiomycetes</taxon>
        <taxon>Chaetothyriomycetidae</taxon>
        <taxon>Chaetothyriales</taxon>
        <taxon>Herpotrichiellaceae</taxon>
        <taxon>Fonsecaea</taxon>
    </lineage>
</organism>
<proteinExistence type="predicted"/>
<evidence type="ECO:0000313" key="3">
    <source>
        <dbReference type="Proteomes" id="UP000053029"/>
    </source>
</evidence>
<sequence>MSEVHKPRLVTRVFPPPIKVTYPKVDMASVTTGHVANRPQMTPFHRRTGAARVPIILSAGEAKQRHEQTELSERARDEVLKHGVKVRDFQAEADARRYGQDCAGHEAGRGTPMSGYKHD</sequence>
<reference evidence="2 3" key="1">
    <citation type="submission" date="2015-01" db="EMBL/GenBank/DDBJ databases">
        <title>The Genome Sequence of Fonsecaea pedrosoi CBS 271.37.</title>
        <authorList>
            <consortium name="The Broad Institute Genomics Platform"/>
            <person name="Cuomo C."/>
            <person name="de Hoog S."/>
            <person name="Gorbushina A."/>
            <person name="Stielow B."/>
            <person name="Teixiera M."/>
            <person name="Abouelleil A."/>
            <person name="Chapman S.B."/>
            <person name="Priest M."/>
            <person name="Young S.K."/>
            <person name="Wortman J."/>
            <person name="Nusbaum C."/>
            <person name="Birren B."/>
        </authorList>
    </citation>
    <scope>NUCLEOTIDE SEQUENCE [LARGE SCALE GENOMIC DNA]</scope>
    <source>
        <strain evidence="2 3">CBS 271.37</strain>
    </source>
</reference>
<dbReference type="VEuPathDB" id="FungiDB:Z517_05033"/>
<feature type="region of interest" description="Disordered" evidence="1">
    <location>
        <begin position="100"/>
        <end position="119"/>
    </location>
</feature>
<keyword evidence="3" id="KW-1185">Reference proteome</keyword>
<dbReference type="EMBL" id="KN846971">
    <property type="protein sequence ID" value="KIW82007.1"/>
    <property type="molecule type" value="Genomic_DNA"/>
</dbReference>
<evidence type="ECO:0000313" key="2">
    <source>
        <dbReference type="EMBL" id="KIW82007.1"/>
    </source>
</evidence>
<dbReference type="Proteomes" id="UP000053029">
    <property type="component" value="Unassembled WGS sequence"/>
</dbReference>